<keyword evidence="1" id="KW-0175">Coiled coil</keyword>
<dbReference type="Proteomes" id="UP000050640">
    <property type="component" value="Unplaced"/>
</dbReference>
<proteinExistence type="predicted"/>
<dbReference type="AlphaFoldDB" id="A0A0R3S585"/>
<evidence type="ECO:0000313" key="2">
    <source>
        <dbReference type="Proteomes" id="UP000050640"/>
    </source>
</evidence>
<evidence type="ECO:0000313" key="3">
    <source>
        <dbReference type="WBParaSite" id="EEL_0000995401-mRNA-1"/>
    </source>
</evidence>
<protein>
    <submittedName>
        <fullName evidence="3">Filament-like plant protein 7</fullName>
    </submittedName>
</protein>
<dbReference type="STRING" id="1147741.A0A0R3S585"/>
<reference evidence="3" key="1">
    <citation type="submission" date="2017-02" db="UniProtKB">
        <authorList>
            <consortium name="WormBaseParasite"/>
        </authorList>
    </citation>
    <scope>IDENTIFICATION</scope>
</reference>
<dbReference type="WBParaSite" id="EEL_0000995401-mRNA-1">
    <property type="protein sequence ID" value="EEL_0000995401-mRNA-1"/>
    <property type="gene ID" value="EEL_0000995401"/>
</dbReference>
<sequence length="456" mass="51496">QQRRQSVGALVPAYHISSYADNWRFRDRDIDDRRTKNNDMRVAVLEQRVRELEAAVIPSQAPATSIPSTSFIIPVIGSKNSSRILRSTSGQFVVSATTTPVAQQLMAQEVVDKEIEVERLQSQLRKCYSRMELRQVQYEEEVSAFRRESEEAKLQLTKVKARLTELEKECVAYREKAMAVDANRNSTVASSLEKISAQEREIAMLKNELERHVQMVKNLERVKKEYEFLELQNEALNAKLDSKESTIRDLEDSIHTIKMDLSRKMESGSVTPKADAFSLFDVEPTKFPGSSKESKKGDRFSFSSSSIAAAAEDLGSSKRVVKSSSVILSDSDTDDKLQLSSSTSKLIRMQLNRTLECRLLAKCLKDVAAKAISGDAPSVNRLLGCRSDSMSESEPEPVLNDASVMSSNCAERHIKKITEDLERIEKDLNSLRESFVEYYQKKIADELKEDESCRIQ</sequence>
<feature type="coiled-coil region" evidence="1">
    <location>
        <begin position="407"/>
        <end position="441"/>
    </location>
</feature>
<feature type="coiled-coil region" evidence="1">
    <location>
        <begin position="128"/>
        <end position="253"/>
    </location>
</feature>
<accession>A0A0R3S585</accession>
<name>A0A0R3S585_9BILA</name>
<keyword evidence="2" id="KW-1185">Reference proteome</keyword>
<evidence type="ECO:0000256" key="1">
    <source>
        <dbReference type="SAM" id="Coils"/>
    </source>
</evidence>
<organism evidence="2 3">
    <name type="scientific">Elaeophora elaphi</name>
    <dbReference type="NCBI Taxonomy" id="1147741"/>
    <lineage>
        <taxon>Eukaryota</taxon>
        <taxon>Metazoa</taxon>
        <taxon>Ecdysozoa</taxon>
        <taxon>Nematoda</taxon>
        <taxon>Chromadorea</taxon>
        <taxon>Rhabditida</taxon>
        <taxon>Spirurina</taxon>
        <taxon>Spiruromorpha</taxon>
        <taxon>Filarioidea</taxon>
        <taxon>Onchocercidae</taxon>
        <taxon>Elaeophora</taxon>
    </lineage>
</organism>